<dbReference type="GO" id="GO:0019748">
    <property type="term" value="P:secondary metabolic process"/>
    <property type="evidence" value="ECO:0007669"/>
    <property type="project" value="TreeGrafter"/>
</dbReference>
<evidence type="ECO:0000313" key="3">
    <source>
        <dbReference type="EMBL" id="RYN31970.1"/>
    </source>
</evidence>
<evidence type="ECO:0000313" key="4">
    <source>
        <dbReference type="Proteomes" id="UP000292402"/>
    </source>
</evidence>
<dbReference type="AlphaFoldDB" id="A0A4Q4LZQ7"/>
<dbReference type="PANTHER" id="PTHR43544:SF32">
    <property type="entry name" value="CHAIN DEHYDROGENASE, PUTATIVE (AFU_ORTHOLOGUE AFUA_5G01530)-RELATED"/>
    <property type="match status" value="1"/>
</dbReference>
<dbReference type="InterPro" id="IPR002347">
    <property type="entry name" value="SDR_fam"/>
</dbReference>
<dbReference type="SUPFAM" id="SSF51735">
    <property type="entry name" value="NAD(P)-binding Rossmann-fold domains"/>
    <property type="match status" value="1"/>
</dbReference>
<dbReference type="InterPro" id="IPR051468">
    <property type="entry name" value="Fungal_SecMetab_SDRs"/>
</dbReference>
<dbReference type="PRINTS" id="PR00081">
    <property type="entry name" value="GDHRDH"/>
</dbReference>
<proteinExistence type="inferred from homology"/>
<dbReference type="GO" id="GO:0016491">
    <property type="term" value="F:oxidoreductase activity"/>
    <property type="evidence" value="ECO:0007669"/>
    <property type="project" value="TreeGrafter"/>
</dbReference>
<dbReference type="InterPro" id="IPR036291">
    <property type="entry name" value="NAD(P)-bd_dom_sf"/>
</dbReference>
<dbReference type="PANTHER" id="PTHR43544">
    <property type="entry name" value="SHORT-CHAIN DEHYDROGENASE/REDUCTASE"/>
    <property type="match status" value="1"/>
</dbReference>
<organism evidence="3 4">
    <name type="scientific">Alternaria tenuissima</name>
    <dbReference type="NCBI Taxonomy" id="119927"/>
    <lineage>
        <taxon>Eukaryota</taxon>
        <taxon>Fungi</taxon>
        <taxon>Dikarya</taxon>
        <taxon>Ascomycota</taxon>
        <taxon>Pezizomycotina</taxon>
        <taxon>Dothideomycetes</taxon>
        <taxon>Pleosporomycetidae</taxon>
        <taxon>Pleosporales</taxon>
        <taxon>Pleosporineae</taxon>
        <taxon>Pleosporaceae</taxon>
        <taxon>Alternaria</taxon>
        <taxon>Alternaria sect. Alternaria</taxon>
        <taxon>Alternaria alternata complex</taxon>
    </lineage>
</organism>
<dbReference type="Proteomes" id="UP000292402">
    <property type="component" value="Unassembled WGS sequence"/>
</dbReference>
<sequence>MASSTKTIVLITGANSGIGLELATQLLSDATKHVLLGARSIEKGATTVRDLQARNLPGSVELLHIDVSNEDSITTAAKKVGEEYGRLDALVNNAGIADSNDERMFHKLINTFCTNAAGPYATVEAFAPLLSKSLSTPRIVNVSSGAGSITLRLDPKDAFYKMKQDQYRISKAALNMVTACQITEYHPRGWKVFSYCPGWTESNFTPRNRTANGAKPTKEAAVPIMRMLNGERDAEAGKFLAHGGVNPW</sequence>
<dbReference type="GO" id="GO:0005737">
    <property type="term" value="C:cytoplasm"/>
    <property type="evidence" value="ECO:0007669"/>
    <property type="project" value="TreeGrafter"/>
</dbReference>
<evidence type="ECO:0000256" key="2">
    <source>
        <dbReference type="RuleBase" id="RU000363"/>
    </source>
</evidence>
<evidence type="ECO:0000256" key="1">
    <source>
        <dbReference type="ARBA" id="ARBA00006484"/>
    </source>
</evidence>
<gene>
    <name evidence="3" type="ORF">AA0114_g12127</name>
</gene>
<protein>
    <recommendedName>
        <fullName evidence="5">Short chain dehydrogenase</fullName>
    </recommendedName>
</protein>
<comment type="similarity">
    <text evidence="1 2">Belongs to the short-chain dehydrogenases/reductases (SDR) family.</text>
</comment>
<dbReference type="PRINTS" id="PR00080">
    <property type="entry name" value="SDRFAMILY"/>
</dbReference>
<accession>A0A4Q4LZQ7</accession>
<reference evidence="4" key="1">
    <citation type="journal article" date="2019" name="bioRxiv">
        <title>Genomics, evolutionary history and diagnostics of the Alternaria alternata species group including apple and Asian pear pathotypes.</title>
        <authorList>
            <person name="Armitage A.D."/>
            <person name="Cockerton H.M."/>
            <person name="Sreenivasaprasad S."/>
            <person name="Woodhall J.W."/>
            <person name="Lane C.R."/>
            <person name="Harrison R.J."/>
            <person name="Clarkson J.P."/>
        </authorList>
    </citation>
    <scope>NUCLEOTIDE SEQUENCE [LARGE SCALE GENOMIC DNA]</scope>
    <source>
        <strain evidence="4">FERA 1082</strain>
    </source>
</reference>
<evidence type="ECO:0008006" key="5">
    <source>
        <dbReference type="Google" id="ProtNLM"/>
    </source>
</evidence>
<dbReference type="Gene3D" id="3.40.50.720">
    <property type="entry name" value="NAD(P)-binding Rossmann-like Domain"/>
    <property type="match status" value="1"/>
</dbReference>
<comment type="caution">
    <text evidence="3">The sequence shown here is derived from an EMBL/GenBank/DDBJ whole genome shotgun (WGS) entry which is preliminary data.</text>
</comment>
<name>A0A4Q4LZQ7_9PLEO</name>
<dbReference type="EMBL" id="PDXA01000073">
    <property type="protein sequence ID" value="RYN31970.1"/>
    <property type="molecule type" value="Genomic_DNA"/>
</dbReference>
<dbReference type="Pfam" id="PF00106">
    <property type="entry name" value="adh_short"/>
    <property type="match status" value="1"/>
</dbReference>